<dbReference type="EMBL" id="MT141720">
    <property type="protein sequence ID" value="QJA69608.1"/>
    <property type="molecule type" value="Genomic_DNA"/>
</dbReference>
<sequence>MAKIKQTLKCGCMVAMDYNNMVQVDYCPKHKSAPDMYEALRKLTDLGRPLSREDIDEGNRALAKADGK</sequence>
<dbReference type="AlphaFoldDB" id="A0A6M3JJY9"/>
<protein>
    <submittedName>
        <fullName evidence="1">Uncharacterized protein</fullName>
    </submittedName>
</protein>
<organism evidence="1">
    <name type="scientific">viral metagenome</name>
    <dbReference type="NCBI Taxonomy" id="1070528"/>
    <lineage>
        <taxon>unclassified sequences</taxon>
        <taxon>metagenomes</taxon>
        <taxon>organismal metagenomes</taxon>
    </lineage>
</organism>
<gene>
    <name evidence="1" type="ORF">MM415A04455_0011</name>
    <name evidence="2" type="ORF">MM415B04371_0011</name>
</gene>
<evidence type="ECO:0000313" key="1">
    <source>
        <dbReference type="EMBL" id="QJA69608.1"/>
    </source>
</evidence>
<proteinExistence type="predicted"/>
<reference evidence="1" key="1">
    <citation type="submission" date="2020-03" db="EMBL/GenBank/DDBJ databases">
        <title>The deep terrestrial virosphere.</title>
        <authorList>
            <person name="Holmfeldt K."/>
            <person name="Nilsson E."/>
            <person name="Simone D."/>
            <person name="Lopez-Fernandez M."/>
            <person name="Wu X."/>
            <person name="de Brujin I."/>
            <person name="Lundin D."/>
            <person name="Andersson A."/>
            <person name="Bertilsson S."/>
            <person name="Dopson M."/>
        </authorList>
    </citation>
    <scope>NUCLEOTIDE SEQUENCE</scope>
    <source>
        <strain evidence="1">MM415A04455</strain>
        <strain evidence="2">MM415B04371</strain>
    </source>
</reference>
<accession>A0A6M3JJY9</accession>
<name>A0A6M3JJY9_9ZZZZ</name>
<evidence type="ECO:0000313" key="2">
    <source>
        <dbReference type="EMBL" id="QJA93078.1"/>
    </source>
</evidence>
<dbReference type="EMBL" id="MT143120">
    <property type="protein sequence ID" value="QJA93078.1"/>
    <property type="molecule type" value="Genomic_DNA"/>
</dbReference>